<evidence type="ECO:0000256" key="1">
    <source>
        <dbReference type="SAM" id="MobiDB-lite"/>
    </source>
</evidence>
<feature type="chain" id="PRO_5017405288" evidence="2">
    <location>
        <begin position="29"/>
        <end position="166"/>
    </location>
</feature>
<gene>
    <name evidence="3" type="ORF">C4520_17870</name>
</gene>
<evidence type="ECO:0000313" key="4">
    <source>
        <dbReference type="Proteomes" id="UP000265882"/>
    </source>
</evidence>
<evidence type="ECO:0000256" key="2">
    <source>
        <dbReference type="SAM" id="SignalP"/>
    </source>
</evidence>
<organism evidence="3 4">
    <name type="scientific">Abyssobacteria bacterium (strain SURF_5)</name>
    <dbReference type="NCBI Taxonomy" id="2093360"/>
    <lineage>
        <taxon>Bacteria</taxon>
        <taxon>Pseudomonadati</taxon>
        <taxon>Candidatus Hydrogenedentota</taxon>
        <taxon>Candidatus Abyssobacteria</taxon>
    </lineage>
</organism>
<comment type="caution">
    <text evidence="3">The sequence shown here is derived from an EMBL/GenBank/DDBJ whole genome shotgun (WGS) entry which is preliminary data.</text>
</comment>
<feature type="compositionally biased region" description="Pro residues" evidence="1">
    <location>
        <begin position="100"/>
        <end position="127"/>
    </location>
</feature>
<name>A0A3A4NIP0_ABYX5</name>
<proteinExistence type="predicted"/>
<dbReference type="AlphaFoldDB" id="A0A3A4NIP0"/>
<protein>
    <submittedName>
        <fullName evidence="3">Uncharacterized protein</fullName>
    </submittedName>
</protein>
<keyword evidence="2" id="KW-0732">Signal</keyword>
<reference evidence="3 4" key="1">
    <citation type="journal article" date="2017" name="ISME J.">
        <title>Energy and carbon metabolisms in a deep terrestrial subsurface fluid microbial community.</title>
        <authorList>
            <person name="Momper L."/>
            <person name="Jungbluth S.P."/>
            <person name="Lee M.D."/>
            <person name="Amend J.P."/>
        </authorList>
    </citation>
    <scope>NUCLEOTIDE SEQUENCE [LARGE SCALE GENOMIC DNA]</scope>
    <source>
        <strain evidence="3">SURF_5</strain>
    </source>
</reference>
<dbReference type="EMBL" id="QZKU01000122">
    <property type="protein sequence ID" value="RJP17070.1"/>
    <property type="molecule type" value="Genomic_DNA"/>
</dbReference>
<sequence length="166" mass="17186">MNSFQPVRFATFLLVFFLAALPTPIAEAENEGAPPGSAQNAASYMEEPWAVSGHPIGDTIGRGLDFLLKPAYVAGSSLYFLVLPPPEPEHITGLEMHGCPPVPPSAEPVEPPAEPAQPSPETAPPSTLPGSPAQVEPAGPETSGEVQPPAPETSLEPEPAQGIAEP</sequence>
<accession>A0A3A4NIP0</accession>
<evidence type="ECO:0000313" key="3">
    <source>
        <dbReference type="EMBL" id="RJP17070.1"/>
    </source>
</evidence>
<feature type="region of interest" description="Disordered" evidence="1">
    <location>
        <begin position="90"/>
        <end position="166"/>
    </location>
</feature>
<dbReference type="Proteomes" id="UP000265882">
    <property type="component" value="Unassembled WGS sequence"/>
</dbReference>
<feature type="signal peptide" evidence="2">
    <location>
        <begin position="1"/>
        <end position="28"/>
    </location>
</feature>